<organism evidence="1 2">
    <name type="scientific">Mycena metata</name>
    <dbReference type="NCBI Taxonomy" id="1033252"/>
    <lineage>
        <taxon>Eukaryota</taxon>
        <taxon>Fungi</taxon>
        <taxon>Dikarya</taxon>
        <taxon>Basidiomycota</taxon>
        <taxon>Agaricomycotina</taxon>
        <taxon>Agaricomycetes</taxon>
        <taxon>Agaricomycetidae</taxon>
        <taxon>Agaricales</taxon>
        <taxon>Marasmiineae</taxon>
        <taxon>Mycenaceae</taxon>
        <taxon>Mycena</taxon>
    </lineage>
</organism>
<protein>
    <submittedName>
        <fullName evidence="1">Uncharacterized protein</fullName>
    </submittedName>
</protein>
<accession>A0AAD7J1E4</accession>
<dbReference type="AlphaFoldDB" id="A0AAD7J1E4"/>
<reference evidence="1" key="1">
    <citation type="submission" date="2023-03" db="EMBL/GenBank/DDBJ databases">
        <title>Massive genome expansion in bonnet fungi (Mycena s.s.) driven by repeated elements and novel gene families across ecological guilds.</title>
        <authorList>
            <consortium name="Lawrence Berkeley National Laboratory"/>
            <person name="Harder C.B."/>
            <person name="Miyauchi S."/>
            <person name="Viragh M."/>
            <person name="Kuo A."/>
            <person name="Thoen E."/>
            <person name="Andreopoulos B."/>
            <person name="Lu D."/>
            <person name="Skrede I."/>
            <person name="Drula E."/>
            <person name="Henrissat B."/>
            <person name="Morin E."/>
            <person name="Kohler A."/>
            <person name="Barry K."/>
            <person name="LaButti K."/>
            <person name="Morin E."/>
            <person name="Salamov A."/>
            <person name="Lipzen A."/>
            <person name="Mereny Z."/>
            <person name="Hegedus B."/>
            <person name="Baldrian P."/>
            <person name="Stursova M."/>
            <person name="Weitz H."/>
            <person name="Taylor A."/>
            <person name="Grigoriev I.V."/>
            <person name="Nagy L.G."/>
            <person name="Martin F."/>
            <person name="Kauserud H."/>
        </authorList>
    </citation>
    <scope>NUCLEOTIDE SEQUENCE</scope>
    <source>
        <strain evidence="1">CBHHK182m</strain>
    </source>
</reference>
<evidence type="ECO:0000313" key="1">
    <source>
        <dbReference type="EMBL" id="KAJ7753754.1"/>
    </source>
</evidence>
<dbReference type="Proteomes" id="UP001215598">
    <property type="component" value="Unassembled WGS sequence"/>
</dbReference>
<proteinExistence type="predicted"/>
<comment type="caution">
    <text evidence="1">The sequence shown here is derived from an EMBL/GenBank/DDBJ whole genome shotgun (WGS) entry which is preliminary data.</text>
</comment>
<name>A0AAD7J1E4_9AGAR</name>
<evidence type="ECO:0000313" key="2">
    <source>
        <dbReference type="Proteomes" id="UP001215598"/>
    </source>
</evidence>
<gene>
    <name evidence="1" type="ORF">B0H16DRAFT_1722954</name>
</gene>
<dbReference type="EMBL" id="JARKIB010000054">
    <property type="protein sequence ID" value="KAJ7753754.1"/>
    <property type="molecule type" value="Genomic_DNA"/>
</dbReference>
<keyword evidence="2" id="KW-1185">Reference proteome</keyword>
<sequence length="205" mass="22851">MAAVLGHETLIYLSEQGAVAGSDFAEWITQLLWRRVAIVCEYLCAYLHRLRCLISVGLGLDLRATLRMGGWGAARRALGSCASRGCCEREVDMSRWARSSAMSTSAGTGCRRWDACVWLVERTRSGRTWAGAETPHVDVVRTTSTYSSRSSRAFLGAYCNVHLVGIPVVDARGDVEVSWVDLYRLCWVMGRRRACRIFWAALRVP</sequence>